<dbReference type="PANTHER" id="PTHR35936">
    <property type="entry name" value="MEMBRANE-BOUND LYTIC MUREIN TRANSGLYCOSYLASE F"/>
    <property type="match status" value="1"/>
</dbReference>
<evidence type="ECO:0000256" key="1">
    <source>
        <dbReference type="ARBA" id="ARBA00022729"/>
    </source>
</evidence>
<keyword evidence="1 2" id="KW-0732">Signal</keyword>
<dbReference type="SUPFAM" id="SSF53850">
    <property type="entry name" value="Periplasmic binding protein-like II"/>
    <property type="match status" value="1"/>
</dbReference>
<dbReference type="AlphaFoldDB" id="A0A439DN37"/>
<organism evidence="4 5">
    <name type="scientific">Mycolicibacterium elephantis DSM 44368</name>
    <dbReference type="NCBI Taxonomy" id="1335622"/>
    <lineage>
        <taxon>Bacteria</taxon>
        <taxon>Bacillati</taxon>
        <taxon>Actinomycetota</taxon>
        <taxon>Actinomycetes</taxon>
        <taxon>Mycobacteriales</taxon>
        <taxon>Mycobacteriaceae</taxon>
        <taxon>Mycolicibacterium</taxon>
    </lineage>
</organism>
<feature type="domain" description="Solute-binding protein family 3/N-terminal" evidence="3">
    <location>
        <begin position="51"/>
        <end position="278"/>
    </location>
</feature>
<dbReference type="SMART" id="SM00062">
    <property type="entry name" value="PBPb"/>
    <property type="match status" value="1"/>
</dbReference>
<dbReference type="PANTHER" id="PTHR35936:SF19">
    <property type="entry name" value="AMINO-ACID-BINDING PROTEIN YXEM-RELATED"/>
    <property type="match status" value="1"/>
</dbReference>
<feature type="signal peptide" evidence="2">
    <location>
        <begin position="1"/>
        <end position="25"/>
    </location>
</feature>
<evidence type="ECO:0000259" key="3">
    <source>
        <dbReference type="SMART" id="SM00062"/>
    </source>
</evidence>
<feature type="chain" id="PRO_5019317154" evidence="2">
    <location>
        <begin position="26"/>
        <end position="285"/>
    </location>
</feature>
<dbReference type="Pfam" id="PF00497">
    <property type="entry name" value="SBP_bac_3"/>
    <property type="match status" value="1"/>
</dbReference>
<dbReference type="Proteomes" id="UP000287177">
    <property type="component" value="Unassembled WGS sequence"/>
</dbReference>
<proteinExistence type="predicted"/>
<protein>
    <submittedName>
        <fullName evidence="4">ABC transporter substrate-binding protein</fullName>
    </submittedName>
</protein>
<evidence type="ECO:0000313" key="4">
    <source>
        <dbReference type="EMBL" id="RWA16431.1"/>
    </source>
</evidence>
<accession>A0A439DN37</accession>
<dbReference type="EMBL" id="ATDN01000056">
    <property type="protein sequence ID" value="RWA16431.1"/>
    <property type="molecule type" value="Genomic_DNA"/>
</dbReference>
<evidence type="ECO:0000313" key="5">
    <source>
        <dbReference type="Proteomes" id="UP000287177"/>
    </source>
</evidence>
<keyword evidence="5" id="KW-1185">Reference proteome</keyword>
<name>A0A439DN37_9MYCO</name>
<dbReference type="InterPro" id="IPR001638">
    <property type="entry name" value="Solute-binding_3/MltF_N"/>
</dbReference>
<gene>
    <name evidence="4" type="ORF">MELE44368_07400</name>
</gene>
<reference evidence="4 5" key="1">
    <citation type="submission" date="2013-06" db="EMBL/GenBank/DDBJ databases">
        <title>The draft sequence of the Mycobacterium elephantis genome.</title>
        <authorList>
            <person name="Pettersson F.B."/>
            <person name="Das S."/>
            <person name="Dasgupta S."/>
            <person name="Bhattacharya A."/>
            <person name="Kirsebom L.A."/>
        </authorList>
    </citation>
    <scope>NUCLEOTIDE SEQUENCE [LARGE SCALE GENOMIC DNA]</scope>
    <source>
        <strain evidence="4 5">DSM 44368</strain>
    </source>
</reference>
<dbReference type="Gene3D" id="3.40.190.10">
    <property type="entry name" value="Periplasmic binding protein-like II"/>
    <property type="match status" value="2"/>
</dbReference>
<evidence type="ECO:0000256" key="2">
    <source>
        <dbReference type="SAM" id="SignalP"/>
    </source>
</evidence>
<comment type="caution">
    <text evidence="4">The sequence shown here is derived from an EMBL/GenBank/DDBJ whole genome shotgun (WGS) entry which is preliminary data.</text>
</comment>
<sequence>MMRPMRLARTFGALLAAAVAVPACAPVAAPHAAPRLEDCHKDQLATLYPGVFTFGTDQPVYPPWYIGDNPANGEGFEAALAYAVADRLGYAPEDVRWVRVPFSEAIVPGPKSFDANLSQFSITDQRRVAVDFSSPYFNVNPAVVTVKSSPAARVRSVDELKTLRLGAEVGSTSHTAAMAVDGDNPVEVYNTTGDAKLALANGEIDALVADLPVAFTVAGELRDGMMVGQLPTGAGEVEQFGIVLGKGSPLTPCVSAVVDALRHDGTLERLESASLADAGRAPMLA</sequence>
<dbReference type="CDD" id="cd13530">
    <property type="entry name" value="PBP2_peptides_like"/>
    <property type="match status" value="1"/>
</dbReference>